<dbReference type="PATRIC" id="fig|1330534.3.peg.3467"/>
<evidence type="ECO:0008006" key="3">
    <source>
        <dbReference type="Google" id="ProtNLM"/>
    </source>
</evidence>
<dbReference type="Proteomes" id="UP000016860">
    <property type="component" value="Unassembled WGS sequence"/>
</dbReference>
<dbReference type="AlphaFoldDB" id="U4QZG9"/>
<dbReference type="EMBL" id="ATAY01000088">
    <property type="protein sequence ID" value="EPR09410.1"/>
    <property type="molecule type" value="Genomic_DNA"/>
</dbReference>
<organism evidence="1 2">
    <name type="scientific">Ruminiclostridium papyrosolvens C7</name>
    <dbReference type="NCBI Taxonomy" id="1330534"/>
    <lineage>
        <taxon>Bacteria</taxon>
        <taxon>Bacillati</taxon>
        <taxon>Bacillota</taxon>
        <taxon>Clostridia</taxon>
        <taxon>Eubacteriales</taxon>
        <taxon>Oscillospiraceae</taxon>
        <taxon>Ruminiclostridium</taxon>
    </lineage>
</organism>
<dbReference type="OrthoDB" id="2035251at2"/>
<accession>U4QZG9</accession>
<dbReference type="STRING" id="1330534.L323_17470"/>
<sequence>MTKQKHSEARKLYDNILKFSTHEIAEKISYGTGIITSSNNSEKSEWVKYVSSELEKHFEEQTIKNIRMGCYCNENGKLDESKEFIRNIYKSSNTMADFVDKMNEYGAGWYIEDGCLFTKYFSCPCPMLESVDVLPTKTWCYCTVGYNKQIFEYVFDCEVEIELLESIKTGSKQCLMKVVTLNKDIITLNK</sequence>
<gene>
    <name evidence="1" type="ORF">L323_17470</name>
</gene>
<protein>
    <recommendedName>
        <fullName evidence="3">L-2-amino-thiazoline-4-carboxylic acid hydrolase</fullName>
    </recommendedName>
</protein>
<proteinExistence type="predicted"/>
<dbReference type="InterPro" id="IPR046142">
    <property type="entry name" value="DUF6144"/>
</dbReference>
<evidence type="ECO:0000313" key="1">
    <source>
        <dbReference type="EMBL" id="EPR09410.1"/>
    </source>
</evidence>
<comment type="caution">
    <text evidence="1">The sequence shown here is derived from an EMBL/GenBank/DDBJ whole genome shotgun (WGS) entry which is preliminary data.</text>
</comment>
<name>U4QZG9_9FIRM</name>
<dbReference type="RefSeq" id="WP_020816882.1">
    <property type="nucleotide sequence ID" value="NZ_ATAY01000088.1"/>
</dbReference>
<evidence type="ECO:0000313" key="2">
    <source>
        <dbReference type="Proteomes" id="UP000016860"/>
    </source>
</evidence>
<reference evidence="1 2" key="1">
    <citation type="journal article" date="2013" name="Genome Announc.">
        <title>Draft Genome Sequence of the Cellulolytic Bacterium Clostridium papyrosolvens C7 (ATCC 700395).</title>
        <authorList>
            <person name="Zepeda V."/>
            <person name="Dassa B."/>
            <person name="Borovok I."/>
            <person name="Lamed R."/>
            <person name="Bayer E.A."/>
            <person name="Cate J.H."/>
        </authorList>
    </citation>
    <scope>NUCLEOTIDE SEQUENCE [LARGE SCALE GENOMIC DNA]</scope>
    <source>
        <strain evidence="1 2">C7</strain>
    </source>
</reference>
<dbReference type="Pfam" id="PF19641">
    <property type="entry name" value="DUF6144"/>
    <property type="match status" value="1"/>
</dbReference>